<accession>A0A9P6AZI3</accession>
<dbReference type="GO" id="GO:0008474">
    <property type="term" value="F:palmitoyl-(protein) hydrolase activity"/>
    <property type="evidence" value="ECO:0007669"/>
    <property type="project" value="TreeGrafter"/>
</dbReference>
<organism evidence="1 2">
    <name type="scientific">Hydnum rufescens UP504</name>
    <dbReference type="NCBI Taxonomy" id="1448309"/>
    <lineage>
        <taxon>Eukaryota</taxon>
        <taxon>Fungi</taxon>
        <taxon>Dikarya</taxon>
        <taxon>Basidiomycota</taxon>
        <taxon>Agaricomycotina</taxon>
        <taxon>Agaricomycetes</taxon>
        <taxon>Cantharellales</taxon>
        <taxon>Hydnaceae</taxon>
        <taxon>Hydnum</taxon>
    </lineage>
</organism>
<dbReference type="Proteomes" id="UP000886523">
    <property type="component" value="Unassembled WGS sequence"/>
</dbReference>
<dbReference type="SUPFAM" id="SSF53474">
    <property type="entry name" value="alpha/beta-Hydrolases"/>
    <property type="match status" value="1"/>
</dbReference>
<dbReference type="AlphaFoldDB" id="A0A9P6AZI3"/>
<dbReference type="OrthoDB" id="10249433at2759"/>
<reference evidence="1" key="1">
    <citation type="journal article" date="2020" name="Nat. Commun.">
        <title>Large-scale genome sequencing of mycorrhizal fungi provides insights into the early evolution of symbiotic traits.</title>
        <authorList>
            <person name="Miyauchi S."/>
            <person name="Kiss E."/>
            <person name="Kuo A."/>
            <person name="Drula E."/>
            <person name="Kohler A."/>
            <person name="Sanchez-Garcia M."/>
            <person name="Morin E."/>
            <person name="Andreopoulos B."/>
            <person name="Barry K.W."/>
            <person name="Bonito G."/>
            <person name="Buee M."/>
            <person name="Carver A."/>
            <person name="Chen C."/>
            <person name="Cichocki N."/>
            <person name="Clum A."/>
            <person name="Culley D."/>
            <person name="Crous P.W."/>
            <person name="Fauchery L."/>
            <person name="Girlanda M."/>
            <person name="Hayes R.D."/>
            <person name="Keri Z."/>
            <person name="LaButti K."/>
            <person name="Lipzen A."/>
            <person name="Lombard V."/>
            <person name="Magnuson J."/>
            <person name="Maillard F."/>
            <person name="Murat C."/>
            <person name="Nolan M."/>
            <person name="Ohm R.A."/>
            <person name="Pangilinan J."/>
            <person name="Pereira M.F."/>
            <person name="Perotto S."/>
            <person name="Peter M."/>
            <person name="Pfister S."/>
            <person name="Riley R."/>
            <person name="Sitrit Y."/>
            <person name="Stielow J.B."/>
            <person name="Szollosi G."/>
            <person name="Zifcakova L."/>
            <person name="Stursova M."/>
            <person name="Spatafora J.W."/>
            <person name="Tedersoo L."/>
            <person name="Vaario L.M."/>
            <person name="Yamada A."/>
            <person name="Yan M."/>
            <person name="Wang P."/>
            <person name="Xu J."/>
            <person name="Bruns T."/>
            <person name="Baldrian P."/>
            <person name="Vilgalys R."/>
            <person name="Dunand C."/>
            <person name="Henrissat B."/>
            <person name="Grigoriev I.V."/>
            <person name="Hibbett D."/>
            <person name="Nagy L.G."/>
            <person name="Martin F.M."/>
        </authorList>
    </citation>
    <scope>NUCLEOTIDE SEQUENCE</scope>
    <source>
        <strain evidence="1">UP504</strain>
    </source>
</reference>
<evidence type="ECO:0000313" key="2">
    <source>
        <dbReference type="Proteomes" id="UP000886523"/>
    </source>
</evidence>
<proteinExistence type="predicted"/>
<keyword evidence="2" id="KW-1185">Reference proteome</keyword>
<dbReference type="PANTHER" id="PTHR12277">
    <property type="entry name" value="ALPHA/BETA HYDROLASE DOMAIN-CONTAINING PROTEIN"/>
    <property type="match status" value="1"/>
</dbReference>
<dbReference type="EMBL" id="MU128956">
    <property type="protein sequence ID" value="KAF9514888.1"/>
    <property type="molecule type" value="Genomic_DNA"/>
</dbReference>
<gene>
    <name evidence="1" type="ORF">BS47DRAFT_1361442</name>
</gene>
<dbReference type="PANTHER" id="PTHR12277:SF81">
    <property type="entry name" value="PROTEIN ABHD13"/>
    <property type="match status" value="1"/>
</dbReference>
<protein>
    <submittedName>
        <fullName evidence="1">Uncharacterized protein</fullName>
    </submittedName>
</protein>
<dbReference type="GO" id="GO:0016020">
    <property type="term" value="C:membrane"/>
    <property type="evidence" value="ECO:0007669"/>
    <property type="project" value="TreeGrafter"/>
</dbReference>
<comment type="caution">
    <text evidence="1">The sequence shown here is derived from an EMBL/GenBank/DDBJ whole genome shotgun (WGS) entry which is preliminary data.</text>
</comment>
<dbReference type="Gene3D" id="3.40.50.1820">
    <property type="entry name" value="alpha/beta hydrolase"/>
    <property type="match status" value="1"/>
</dbReference>
<dbReference type="InterPro" id="IPR029058">
    <property type="entry name" value="AB_hydrolase_fold"/>
</dbReference>
<name>A0A9P6AZI3_9AGAM</name>
<sequence>MALRLRQCAMMVFFQRKIIYMGYVPTGARSEHMNPNDPFIKSLHYEEVDIQGHKSINLKALALSKAALRSPMDGVILYLQGNAGNPLHRLPVFKTILEDCKANICLLAVAPRSYWKSSSNTPTETGLIQDYFCGLTYALESLPLDDKEKSRLMSDRITGLIVENPFTSIPNMVQTLYASQWLPYHHLGRFVWDRWDALRALQDISSDTSASPTRSRTMLEKLAPSMLVLTSENDEIVPPAMGRELYEKALAASNRVSASTQGSSDSEMLPMMPRAKLMVVRGALHDNGWTKQAWRDAVTGYIDSRCGNASGPTG</sequence>
<evidence type="ECO:0000313" key="1">
    <source>
        <dbReference type="EMBL" id="KAF9514888.1"/>
    </source>
</evidence>